<keyword evidence="1" id="KW-0175">Coiled coil</keyword>
<feature type="domain" description="Transposase TnpC homeodomain" evidence="4">
    <location>
        <begin position="52"/>
        <end position="128"/>
    </location>
</feature>
<dbReference type="InterPro" id="IPR039552">
    <property type="entry name" value="IS66_C"/>
</dbReference>
<feature type="domain" description="Transposase IS66 central" evidence="2">
    <location>
        <begin position="192"/>
        <end position="491"/>
    </location>
</feature>
<feature type="domain" description="Transposase IS66 C-terminal" evidence="5">
    <location>
        <begin position="499"/>
        <end position="535"/>
    </location>
</feature>
<name>A0A0F2L0C4_9PROT</name>
<evidence type="ECO:0000313" key="6">
    <source>
        <dbReference type="EMBL" id="ALG70972.1"/>
    </source>
</evidence>
<dbReference type="KEGG" id="ati:AL072_28050"/>
<evidence type="ECO:0000256" key="1">
    <source>
        <dbReference type="SAM" id="Coils"/>
    </source>
</evidence>
<dbReference type="PANTHER" id="PTHR33678:SF1">
    <property type="entry name" value="BLL1576 PROTEIN"/>
    <property type="match status" value="1"/>
</dbReference>
<dbReference type="Pfam" id="PF13817">
    <property type="entry name" value="DDE_Tnp_IS66_C"/>
    <property type="match status" value="1"/>
</dbReference>
<dbReference type="PANTHER" id="PTHR33678">
    <property type="entry name" value="BLL1576 PROTEIN"/>
    <property type="match status" value="1"/>
</dbReference>
<accession>A0A0F2L0C4</accession>
<feature type="coiled-coil region" evidence="1">
    <location>
        <begin position="14"/>
        <end position="102"/>
    </location>
</feature>
<sequence>MTAAPTPAVLADDIASLRAALAQAEARADAAEAEAARAKAMASNTEALIASLKLEIEKLRRELYGTRSERKARLLDQLEFQLEELEATASEDELAAEQAAAKTTAVAAFTRKRPSRQPFPDHLPRERVVVAAPASCPCCGSDKLCKLGETITETLEVIPRQWKVIQTVRERFSCRACETISQPPAPFHTTPRGWAGPNLLATLLFEKFGQHQPLNRQAERFAREGVPLSLSTLADQVGTAAAVLKPLHDLIAVHVLAAERLHGDDTPVPVLAKSKTDTGRLWVYVRDDRPFAGQAPPAALFHYSRDRKGEHPERHLAGFTGWLQADAFAGYNRLYEPDRQPGPIHAALCWAHARRGFFKLADIAANIRRGKDAPPISPLALEAVKRIDALFELERALNGKPAAERLAARQEHGVALVAALENWLRTERARLSRHAPVAKAMDYMLTRWDGFTRFLADGRLCLTNNAAERSLRGIALGRKAWLFCGSDRGGQRAAIMYGLINTAKLNDVDPQAWLADVLARINDMPQTRLRELLPWEWKAIREQTKAA</sequence>
<gene>
    <name evidence="6" type="ORF">AL072_08650</name>
    <name evidence="7" type="ORF">AL072_28050</name>
</gene>
<dbReference type="RefSeq" id="WP_045580671.1">
    <property type="nucleotide sequence ID" value="NZ_CP012401.1"/>
</dbReference>
<proteinExistence type="predicted"/>
<dbReference type="OrthoDB" id="9800877at2"/>
<dbReference type="Proteomes" id="UP000069935">
    <property type="component" value="Chromosome 1"/>
</dbReference>
<dbReference type="InterPro" id="IPR024474">
    <property type="entry name" value="Znf_dom_IS66"/>
</dbReference>
<evidence type="ECO:0000259" key="5">
    <source>
        <dbReference type="Pfam" id="PF13817"/>
    </source>
</evidence>
<evidence type="ECO:0000259" key="3">
    <source>
        <dbReference type="Pfam" id="PF13005"/>
    </source>
</evidence>
<dbReference type="Pfam" id="PF13005">
    <property type="entry name" value="zf-IS66"/>
    <property type="match status" value="1"/>
</dbReference>
<reference evidence="8" key="1">
    <citation type="submission" date="2015-08" db="EMBL/GenBank/DDBJ databases">
        <title>Complete Genome Sequence of Azospirillum thiophilum BV-S.</title>
        <authorList>
            <person name="Fomenkov A."/>
            <person name="Vincze T."/>
            <person name="Grabovich M."/>
            <person name="Dubinina G."/>
            <person name="Orlova M."/>
            <person name="Belousova E."/>
            <person name="Roberts R.J."/>
        </authorList>
    </citation>
    <scope>NUCLEOTIDE SEQUENCE [LARGE SCALE GENOMIC DNA]</scope>
    <source>
        <strain evidence="8">BV-S</strain>
    </source>
</reference>
<evidence type="ECO:0000313" key="7">
    <source>
        <dbReference type="EMBL" id="ALG74791.1"/>
    </source>
</evidence>
<dbReference type="Pfam" id="PF03050">
    <property type="entry name" value="DDE_Tnp_IS66"/>
    <property type="match status" value="1"/>
</dbReference>
<evidence type="ECO:0008006" key="9">
    <source>
        <dbReference type="Google" id="ProtNLM"/>
    </source>
</evidence>
<dbReference type="KEGG" id="ati:AL072_08650"/>
<feature type="domain" description="Transposase IS66 zinc-finger binding" evidence="3">
    <location>
        <begin position="134"/>
        <end position="178"/>
    </location>
</feature>
<dbReference type="Pfam" id="PF13007">
    <property type="entry name" value="LZ_Tnp_IS66"/>
    <property type="match status" value="1"/>
</dbReference>
<reference evidence="6 8" key="2">
    <citation type="journal article" date="2016" name="Genome Announc.">
        <title>Complete Genome Sequence of a Strain of Azospirillum thiophilum Isolated from a Sulfide Spring.</title>
        <authorList>
            <person name="Fomenkov A."/>
            <person name="Vincze T."/>
            <person name="Grabovich M."/>
            <person name="Anton B.P."/>
            <person name="Dubinina G."/>
            <person name="Orlova M."/>
            <person name="Belousova E."/>
            <person name="Roberts R.J."/>
        </authorList>
    </citation>
    <scope>NUCLEOTIDE SEQUENCE [LARGE SCALE GENOMIC DNA]</scope>
    <source>
        <strain evidence="6 8">BV-S</strain>
    </source>
</reference>
<dbReference type="AlphaFoldDB" id="A0A0F2L0C4"/>
<dbReference type="EMBL" id="CP012401">
    <property type="protein sequence ID" value="ALG70972.1"/>
    <property type="molecule type" value="Genomic_DNA"/>
</dbReference>
<dbReference type="Proteomes" id="UP000069935">
    <property type="component" value="Chromosome 5"/>
</dbReference>
<dbReference type="InterPro" id="IPR004291">
    <property type="entry name" value="Transposase_IS66_central"/>
</dbReference>
<organism evidence="6 8">
    <name type="scientific">Azospirillum thiophilum</name>
    <dbReference type="NCBI Taxonomy" id="528244"/>
    <lineage>
        <taxon>Bacteria</taxon>
        <taxon>Pseudomonadati</taxon>
        <taxon>Pseudomonadota</taxon>
        <taxon>Alphaproteobacteria</taxon>
        <taxon>Rhodospirillales</taxon>
        <taxon>Azospirillaceae</taxon>
        <taxon>Azospirillum</taxon>
    </lineage>
</organism>
<evidence type="ECO:0000259" key="4">
    <source>
        <dbReference type="Pfam" id="PF13007"/>
    </source>
</evidence>
<dbReference type="InterPro" id="IPR052344">
    <property type="entry name" value="Transposase-related"/>
</dbReference>
<dbReference type="InterPro" id="IPR024463">
    <property type="entry name" value="Transposase_TnpC_homeodom"/>
</dbReference>
<evidence type="ECO:0000259" key="2">
    <source>
        <dbReference type="Pfam" id="PF03050"/>
    </source>
</evidence>
<dbReference type="NCBIfam" id="NF033517">
    <property type="entry name" value="transpos_IS66"/>
    <property type="match status" value="1"/>
</dbReference>
<dbReference type="EMBL" id="CP012405">
    <property type="protein sequence ID" value="ALG74791.1"/>
    <property type="molecule type" value="Genomic_DNA"/>
</dbReference>
<evidence type="ECO:0000313" key="8">
    <source>
        <dbReference type="Proteomes" id="UP000069935"/>
    </source>
</evidence>
<protein>
    <recommendedName>
        <fullName evidence="9">Transposase</fullName>
    </recommendedName>
</protein>
<keyword evidence="8" id="KW-1185">Reference proteome</keyword>